<keyword evidence="1" id="KW-0547">Nucleotide-binding</keyword>
<accession>D3B0Q3</accession>
<dbReference type="PROSITE" id="PS01135">
    <property type="entry name" value="FTSZ_2"/>
    <property type="match status" value="1"/>
</dbReference>
<dbReference type="GO" id="GO:0005874">
    <property type="term" value="C:microtubule"/>
    <property type="evidence" value="ECO:0007669"/>
    <property type="project" value="InterPro"/>
</dbReference>
<dbReference type="GO" id="GO:0051301">
    <property type="term" value="P:cell division"/>
    <property type="evidence" value="ECO:0007669"/>
    <property type="project" value="UniProtKB-KW"/>
</dbReference>
<dbReference type="GO" id="GO:0032153">
    <property type="term" value="C:cell division site"/>
    <property type="evidence" value="ECO:0007669"/>
    <property type="project" value="TreeGrafter"/>
</dbReference>
<gene>
    <name evidence="4" type="primary">fszB</name>
    <name evidence="4" type="ORF">PPL_01870</name>
</gene>
<dbReference type="PRINTS" id="PR00423">
    <property type="entry name" value="CELLDVISFTSZ"/>
</dbReference>
<dbReference type="PROSITE" id="PS01134">
    <property type="entry name" value="FTSZ_1"/>
    <property type="match status" value="1"/>
</dbReference>
<sequence length="243" mass="27024">MIIFYFNKYQKIRLCFRQYFSSTSERSTDKIVKVGSKKNLELFQPKISIVGIGGGGGNAINHMIRNQLCTNVESVDFLVCNTDHQDLLKSLSKNRVQLGPKLTRGFGAGNRPDIGRRATEESISEVIDNLKHSDLIFLAAGMGGGTGSGGTPVIAKQLKSLNKDILIVAFVTRPFRFEGKIKDRYAYESLEELTGGDDISLKEIGRAMSYLQEKVHPDAIMKVGHYYDNSLNGKIRISVLFVQ</sequence>
<dbReference type="InterPro" id="IPR008280">
    <property type="entry name" value="Tub_FtsZ_C"/>
</dbReference>
<dbReference type="InterPro" id="IPR045061">
    <property type="entry name" value="FtsZ/CetZ"/>
</dbReference>
<dbReference type="GeneID" id="31357397"/>
<dbReference type="Proteomes" id="UP000001396">
    <property type="component" value="Unassembled WGS sequence"/>
</dbReference>
<evidence type="ECO:0000313" key="5">
    <source>
        <dbReference type="Proteomes" id="UP000001396"/>
    </source>
</evidence>
<dbReference type="SUPFAM" id="SSF52490">
    <property type="entry name" value="Tubulin nucleotide-binding domain-like"/>
    <property type="match status" value="1"/>
</dbReference>
<dbReference type="GO" id="GO:0005737">
    <property type="term" value="C:cytoplasm"/>
    <property type="evidence" value="ECO:0007669"/>
    <property type="project" value="TreeGrafter"/>
</dbReference>
<dbReference type="InterPro" id="IPR017975">
    <property type="entry name" value="Tubulin_CS"/>
</dbReference>
<protein>
    <submittedName>
        <fullName evidence="4">Mitochondrial cell division protein</fullName>
    </submittedName>
</protein>
<dbReference type="InterPro" id="IPR020805">
    <property type="entry name" value="Cell_div_FtsZ_CS"/>
</dbReference>
<dbReference type="InParanoid" id="D3B0Q3"/>
<dbReference type="SMART" id="SM00864">
    <property type="entry name" value="Tubulin"/>
    <property type="match status" value="1"/>
</dbReference>
<evidence type="ECO:0000256" key="2">
    <source>
        <dbReference type="ARBA" id="ARBA00023134"/>
    </source>
</evidence>
<comment type="caution">
    <text evidence="4">The sequence shown here is derived from an EMBL/GenBank/DDBJ whole genome shotgun (WGS) entry which is preliminary data.</text>
</comment>
<keyword evidence="4" id="KW-0131">Cell cycle</keyword>
<dbReference type="PANTHER" id="PTHR30314:SF4">
    <property type="entry name" value="MITOCHONDRIAL DIVISION PROTEIN FSZB"/>
    <property type="match status" value="1"/>
</dbReference>
<dbReference type="Gene3D" id="3.40.50.1440">
    <property type="entry name" value="Tubulin/FtsZ, GTPase domain"/>
    <property type="match status" value="2"/>
</dbReference>
<keyword evidence="5" id="KW-1185">Reference proteome</keyword>
<dbReference type="GO" id="GO:0003924">
    <property type="term" value="F:GTPase activity"/>
    <property type="evidence" value="ECO:0007669"/>
    <property type="project" value="InterPro"/>
</dbReference>
<dbReference type="InterPro" id="IPR003008">
    <property type="entry name" value="Tubulin_FtsZ_GTPase"/>
</dbReference>
<proteinExistence type="predicted"/>
<organism evidence="4 5">
    <name type="scientific">Heterostelium pallidum (strain ATCC 26659 / Pp 5 / PN500)</name>
    <name type="common">Cellular slime mold</name>
    <name type="synonym">Polysphondylium pallidum</name>
    <dbReference type="NCBI Taxonomy" id="670386"/>
    <lineage>
        <taxon>Eukaryota</taxon>
        <taxon>Amoebozoa</taxon>
        <taxon>Evosea</taxon>
        <taxon>Eumycetozoa</taxon>
        <taxon>Dictyostelia</taxon>
        <taxon>Acytosteliales</taxon>
        <taxon>Acytosteliaceae</taxon>
        <taxon>Heterostelium</taxon>
    </lineage>
</organism>
<dbReference type="AlphaFoldDB" id="D3B0Q3"/>
<evidence type="ECO:0000256" key="1">
    <source>
        <dbReference type="ARBA" id="ARBA00022741"/>
    </source>
</evidence>
<dbReference type="PANTHER" id="PTHR30314">
    <property type="entry name" value="CELL DIVISION PROTEIN FTSZ-RELATED"/>
    <property type="match status" value="1"/>
</dbReference>
<dbReference type="InterPro" id="IPR036525">
    <property type="entry name" value="Tubulin/FtsZ_GTPase_sf"/>
</dbReference>
<reference evidence="4 5" key="1">
    <citation type="journal article" date="2011" name="Genome Res.">
        <title>Phylogeny-wide analysis of social amoeba genomes highlights ancient origins for complex intercellular communication.</title>
        <authorList>
            <person name="Heidel A.J."/>
            <person name="Lawal H.M."/>
            <person name="Felder M."/>
            <person name="Schilde C."/>
            <person name="Helps N.R."/>
            <person name="Tunggal B."/>
            <person name="Rivero F."/>
            <person name="John U."/>
            <person name="Schleicher M."/>
            <person name="Eichinger L."/>
            <person name="Platzer M."/>
            <person name="Noegel A.A."/>
            <person name="Schaap P."/>
            <person name="Gloeckner G."/>
        </authorList>
    </citation>
    <scope>NUCLEOTIDE SEQUENCE [LARGE SCALE GENOMIC DNA]</scope>
    <source>
        <strain evidence="5">ATCC 26659 / Pp 5 / PN500</strain>
    </source>
</reference>
<feature type="domain" description="Tubulin/FtsZ GTPase" evidence="3">
    <location>
        <begin position="46"/>
        <end position="219"/>
    </location>
</feature>
<dbReference type="RefSeq" id="XP_020436988.1">
    <property type="nucleotide sequence ID" value="XM_020572871.1"/>
</dbReference>
<dbReference type="GO" id="GO:0005525">
    <property type="term" value="F:GTP binding"/>
    <property type="evidence" value="ECO:0007669"/>
    <property type="project" value="UniProtKB-KW"/>
</dbReference>
<keyword evidence="4" id="KW-0132">Cell division</keyword>
<keyword evidence="2" id="KW-0342">GTP-binding</keyword>
<evidence type="ECO:0000259" key="3">
    <source>
        <dbReference type="SMART" id="SM00864"/>
    </source>
</evidence>
<dbReference type="EMBL" id="ADBJ01000008">
    <property type="protein sequence ID" value="EFA84877.1"/>
    <property type="molecule type" value="Genomic_DNA"/>
</dbReference>
<name>D3B0Q3_HETP5</name>
<dbReference type="GO" id="GO:0007017">
    <property type="term" value="P:microtubule-based process"/>
    <property type="evidence" value="ECO:0007669"/>
    <property type="project" value="InterPro"/>
</dbReference>
<dbReference type="STRING" id="670386.D3B0Q3"/>
<dbReference type="PROSITE" id="PS00227">
    <property type="entry name" value="TUBULIN"/>
    <property type="match status" value="1"/>
</dbReference>
<dbReference type="SUPFAM" id="SSF55307">
    <property type="entry name" value="Tubulin C-terminal domain-like"/>
    <property type="match status" value="1"/>
</dbReference>
<evidence type="ECO:0000313" key="4">
    <source>
        <dbReference type="EMBL" id="EFA84877.1"/>
    </source>
</evidence>
<dbReference type="GO" id="GO:0048285">
    <property type="term" value="P:organelle fission"/>
    <property type="evidence" value="ECO:0007669"/>
    <property type="project" value="TreeGrafter"/>
</dbReference>
<dbReference type="Pfam" id="PF00091">
    <property type="entry name" value="Tubulin"/>
    <property type="match status" value="1"/>
</dbReference>